<comment type="caution">
    <text evidence="4">The sequence shown here is derived from an EMBL/GenBank/DDBJ whole genome shotgun (WGS) entry which is preliminary data.</text>
</comment>
<name>A0ABT9TZ90_PAEHA</name>
<dbReference type="Proteomes" id="UP001229346">
    <property type="component" value="Unassembled WGS sequence"/>
</dbReference>
<evidence type="ECO:0000256" key="2">
    <source>
        <dbReference type="PROSITE-ProRule" id="PRU00335"/>
    </source>
</evidence>
<evidence type="ECO:0000313" key="4">
    <source>
        <dbReference type="EMBL" id="MDQ0112684.1"/>
    </source>
</evidence>
<accession>A0ABT9TZ90</accession>
<keyword evidence="1 2" id="KW-0238">DNA-binding</keyword>
<feature type="DNA-binding region" description="H-T-H motif" evidence="2">
    <location>
        <begin position="34"/>
        <end position="53"/>
    </location>
</feature>
<dbReference type="Pfam" id="PF00440">
    <property type="entry name" value="TetR_N"/>
    <property type="match status" value="1"/>
</dbReference>
<feature type="domain" description="HTH tetR-type" evidence="3">
    <location>
        <begin position="11"/>
        <end position="71"/>
    </location>
</feature>
<keyword evidence="5" id="KW-1185">Reference proteome</keyword>
<dbReference type="InterPro" id="IPR050109">
    <property type="entry name" value="HTH-type_TetR-like_transc_reg"/>
</dbReference>
<dbReference type="InterPro" id="IPR036271">
    <property type="entry name" value="Tet_transcr_reg_TetR-rel_C_sf"/>
</dbReference>
<dbReference type="Gene3D" id="1.10.357.10">
    <property type="entry name" value="Tetracycline Repressor, domain 2"/>
    <property type="match status" value="1"/>
</dbReference>
<dbReference type="PROSITE" id="PS50977">
    <property type="entry name" value="HTH_TETR_2"/>
    <property type="match status" value="1"/>
</dbReference>
<protein>
    <submittedName>
        <fullName evidence="4">AcrR family transcriptional regulator</fullName>
    </submittedName>
</protein>
<evidence type="ECO:0000313" key="5">
    <source>
        <dbReference type="Proteomes" id="UP001229346"/>
    </source>
</evidence>
<dbReference type="SUPFAM" id="SSF48498">
    <property type="entry name" value="Tetracyclin repressor-like, C-terminal domain"/>
    <property type="match status" value="1"/>
</dbReference>
<sequence>MAGSTRKEQAAETRQKLLETAKALFAEKGYHGTPVRAINRNLNMGDGILYHYFPGGKREILSVLIQESFERRFIEISTVNKNIEQLPIREALVALLRRMYELFMEDMDSARILVRESDVLEKEERDKLTGFIQSQQSFFRDFLQRRHERGEIRELNYKLAAKQFVGMGMQLILSEIIGIDFVHEPDKSSYIREMVDFTVTLWENP</sequence>
<dbReference type="Gene3D" id="1.10.10.60">
    <property type="entry name" value="Homeodomain-like"/>
    <property type="match status" value="1"/>
</dbReference>
<gene>
    <name evidence="4" type="ORF">J2T15_002119</name>
</gene>
<dbReference type="InterPro" id="IPR001647">
    <property type="entry name" value="HTH_TetR"/>
</dbReference>
<dbReference type="PANTHER" id="PTHR30055:SF226">
    <property type="entry name" value="HTH-TYPE TRANSCRIPTIONAL REGULATOR PKSA"/>
    <property type="match status" value="1"/>
</dbReference>
<dbReference type="PANTHER" id="PTHR30055">
    <property type="entry name" value="HTH-TYPE TRANSCRIPTIONAL REGULATOR RUTR"/>
    <property type="match status" value="1"/>
</dbReference>
<evidence type="ECO:0000259" key="3">
    <source>
        <dbReference type="PROSITE" id="PS50977"/>
    </source>
</evidence>
<dbReference type="InterPro" id="IPR041490">
    <property type="entry name" value="KstR2_TetR_C"/>
</dbReference>
<dbReference type="RefSeq" id="WP_307203601.1">
    <property type="nucleotide sequence ID" value="NZ_JAUSST010000002.1"/>
</dbReference>
<organism evidence="4 5">
    <name type="scientific">Paenibacillus harenae</name>
    <dbReference type="NCBI Taxonomy" id="306543"/>
    <lineage>
        <taxon>Bacteria</taxon>
        <taxon>Bacillati</taxon>
        <taxon>Bacillota</taxon>
        <taxon>Bacilli</taxon>
        <taxon>Bacillales</taxon>
        <taxon>Paenibacillaceae</taxon>
        <taxon>Paenibacillus</taxon>
    </lineage>
</organism>
<dbReference type="Pfam" id="PF17932">
    <property type="entry name" value="TetR_C_24"/>
    <property type="match status" value="1"/>
</dbReference>
<evidence type="ECO:0000256" key="1">
    <source>
        <dbReference type="ARBA" id="ARBA00023125"/>
    </source>
</evidence>
<proteinExistence type="predicted"/>
<reference evidence="4 5" key="1">
    <citation type="submission" date="2023-07" db="EMBL/GenBank/DDBJ databases">
        <title>Sorghum-associated microbial communities from plants grown in Nebraska, USA.</title>
        <authorList>
            <person name="Schachtman D."/>
        </authorList>
    </citation>
    <scope>NUCLEOTIDE SEQUENCE [LARGE SCALE GENOMIC DNA]</scope>
    <source>
        <strain evidence="4 5">CC482</strain>
    </source>
</reference>
<dbReference type="SUPFAM" id="SSF46689">
    <property type="entry name" value="Homeodomain-like"/>
    <property type="match status" value="1"/>
</dbReference>
<dbReference type="InterPro" id="IPR009057">
    <property type="entry name" value="Homeodomain-like_sf"/>
</dbReference>
<dbReference type="EMBL" id="JAUSSU010000004">
    <property type="protein sequence ID" value="MDQ0112684.1"/>
    <property type="molecule type" value="Genomic_DNA"/>
</dbReference>